<accession>A0A4C1T9H1</accession>
<evidence type="ECO:0000313" key="2">
    <source>
        <dbReference type="EMBL" id="GBP11163.1"/>
    </source>
</evidence>
<dbReference type="EMBL" id="BGZK01000045">
    <property type="protein sequence ID" value="GBP11163.1"/>
    <property type="molecule type" value="Genomic_DNA"/>
</dbReference>
<dbReference type="AlphaFoldDB" id="A0A4C1T9H1"/>
<sequence length="145" mass="16374">MKSLASGVASNFRPLVSNVPAGGVAIYQNIDNNTNIITPNIGYDSRSRHGLGTKHLEPSIHAAINQHQRHARPRELNQNASPRPPRPSDEDKSNPRGDRRTRERENYERADTRHTDVQAGEVGLFNWIFIRSLVYDVQVINDMQP</sequence>
<evidence type="ECO:0000256" key="1">
    <source>
        <dbReference type="SAM" id="MobiDB-lite"/>
    </source>
</evidence>
<proteinExistence type="predicted"/>
<keyword evidence="3" id="KW-1185">Reference proteome</keyword>
<gene>
    <name evidence="2" type="ORF">EVAR_5996_1</name>
</gene>
<dbReference type="Proteomes" id="UP000299102">
    <property type="component" value="Unassembled WGS sequence"/>
</dbReference>
<protein>
    <submittedName>
        <fullName evidence="2">Uncharacterized protein</fullName>
    </submittedName>
</protein>
<comment type="caution">
    <text evidence="2">The sequence shown here is derived from an EMBL/GenBank/DDBJ whole genome shotgun (WGS) entry which is preliminary data.</text>
</comment>
<name>A0A4C1T9H1_EUMVA</name>
<feature type="compositionally biased region" description="Basic and acidic residues" evidence="1">
    <location>
        <begin position="86"/>
        <end position="114"/>
    </location>
</feature>
<feature type="region of interest" description="Disordered" evidence="1">
    <location>
        <begin position="46"/>
        <end position="114"/>
    </location>
</feature>
<reference evidence="2 3" key="1">
    <citation type="journal article" date="2019" name="Commun. Biol.">
        <title>The bagworm genome reveals a unique fibroin gene that provides high tensile strength.</title>
        <authorList>
            <person name="Kono N."/>
            <person name="Nakamura H."/>
            <person name="Ohtoshi R."/>
            <person name="Tomita M."/>
            <person name="Numata K."/>
            <person name="Arakawa K."/>
        </authorList>
    </citation>
    <scope>NUCLEOTIDE SEQUENCE [LARGE SCALE GENOMIC DNA]</scope>
</reference>
<evidence type="ECO:0000313" key="3">
    <source>
        <dbReference type="Proteomes" id="UP000299102"/>
    </source>
</evidence>
<organism evidence="2 3">
    <name type="scientific">Eumeta variegata</name>
    <name type="common">Bagworm moth</name>
    <name type="synonym">Eumeta japonica</name>
    <dbReference type="NCBI Taxonomy" id="151549"/>
    <lineage>
        <taxon>Eukaryota</taxon>
        <taxon>Metazoa</taxon>
        <taxon>Ecdysozoa</taxon>
        <taxon>Arthropoda</taxon>
        <taxon>Hexapoda</taxon>
        <taxon>Insecta</taxon>
        <taxon>Pterygota</taxon>
        <taxon>Neoptera</taxon>
        <taxon>Endopterygota</taxon>
        <taxon>Lepidoptera</taxon>
        <taxon>Glossata</taxon>
        <taxon>Ditrysia</taxon>
        <taxon>Tineoidea</taxon>
        <taxon>Psychidae</taxon>
        <taxon>Oiketicinae</taxon>
        <taxon>Eumeta</taxon>
    </lineage>
</organism>